<name>M8BP29_AEGTA</name>
<proteinExistence type="predicted"/>
<feature type="domain" description="DUF1618" evidence="1">
    <location>
        <begin position="80"/>
        <end position="157"/>
    </location>
</feature>
<protein>
    <recommendedName>
        <fullName evidence="1">DUF1618 domain-containing protein</fullName>
    </recommendedName>
</protein>
<evidence type="ECO:0000313" key="2">
    <source>
        <dbReference type="EnsemblPlants" id="EMT08549"/>
    </source>
</evidence>
<dbReference type="AlphaFoldDB" id="M8BP29"/>
<evidence type="ECO:0000259" key="1">
    <source>
        <dbReference type="Pfam" id="PF07762"/>
    </source>
</evidence>
<dbReference type="EnsemblPlants" id="EMT08549">
    <property type="protein sequence ID" value="EMT08549"/>
    <property type="gene ID" value="F775_02263"/>
</dbReference>
<sequence length="165" mass="19023">MVRETPSTINTDSSASTTYLELGDFFVFYYVSQHFALHLYNSKTKTWGAELIHLDSPQDFEFHSPNKGITIRGELGSVGWVDLRWGIVIYALLLLDIHQSLRYILLPSPLPPGPLKRYPLYVRNIIVLQRYIKYFHDNDRPGSNNGSSPICQGWIAATKKFFKHY</sequence>
<dbReference type="ExpressionAtlas" id="M8BP29">
    <property type="expression patterns" value="baseline"/>
</dbReference>
<dbReference type="Pfam" id="PF07762">
    <property type="entry name" value="DUF1618"/>
    <property type="match status" value="1"/>
</dbReference>
<dbReference type="PANTHER" id="PTHR33074">
    <property type="entry name" value="EXPRESSED PROTEIN-RELATED"/>
    <property type="match status" value="1"/>
</dbReference>
<dbReference type="PANTHER" id="PTHR33074:SF108">
    <property type="entry name" value="OS02G0492500 PROTEIN"/>
    <property type="match status" value="1"/>
</dbReference>
<organism evidence="2">
    <name type="scientific">Aegilops tauschii</name>
    <name type="common">Tausch's goatgrass</name>
    <name type="synonym">Aegilops squarrosa</name>
    <dbReference type="NCBI Taxonomy" id="37682"/>
    <lineage>
        <taxon>Eukaryota</taxon>
        <taxon>Viridiplantae</taxon>
        <taxon>Streptophyta</taxon>
        <taxon>Embryophyta</taxon>
        <taxon>Tracheophyta</taxon>
        <taxon>Spermatophyta</taxon>
        <taxon>Magnoliopsida</taxon>
        <taxon>Liliopsida</taxon>
        <taxon>Poales</taxon>
        <taxon>Poaceae</taxon>
        <taxon>BOP clade</taxon>
        <taxon>Pooideae</taxon>
        <taxon>Triticodae</taxon>
        <taxon>Triticeae</taxon>
        <taxon>Triticinae</taxon>
        <taxon>Aegilops</taxon>
    </lineage>
</organism>
<reference evidence="2" key="1">
    <citation type="submission" date="2015-06" db="UniProtKB">
        <authorList>
            <consortium name="EnsemblPlants"/>
        </authorList>
    </citation>
    <scope>IDENTIFICATION</scope>
</reference>
<accession>M8BP29</accession>
<dbReference type="InterPro" id="IPR011676">
    <property type="entry name" value="DUF1618"/>
</dbReference>